<evidence type="ECO:0000313" key="3">
    <source>
        <dbReference type="EMBL" id="ASN68487.1"/>
    </source>
</evidence>
<evidence type="ECO:0000313" key="1">
    <source>
        <dbReference type="EMBL" id="ASN68011.1"/>
    </source>
</evidence>
<organism evidence="3">
    <name type="scientific">uncultured Caudovirales phage</name>
    <dbReference type="NCBI Taxonomy" id="2100421"/>
    <lineage>
        <taxon>Viruses</taxon>
        <taxon>Duplodnaviria</taxon>
        <taxon>Heunggongvirae</taxon>
        <taxon>Uroviricota</taxon>
        <taxon>Caudoviricetes</taxon>
        <taxon>Peduoviridae</taxon>
        <taxon>Maltschvirus</taxon>
        <taxon>Maltschvirus maltsch</taxon>
    </lineage>
</organism>
<dbReference type="EMBL" id="MF417869">
    <property type="protein sequence ID" value="ASN68011.1"/>
    <property type="molecule type" value="Genomic_DNA"/>
</dbReference>
<dbReference type="EMBL" id="MF417942">
    <property type="protein sequence ID" value="ASN72121.1"/>
    <property type="molecule type" value="Genomic_DNA"/>
</dbReference>
<evidence type="ECO:0000313" key="4">
    <source>
        <dbReference type="EMBL" id="ASN68608.1"/>
    </source>
</evidence>
<accession>A0A2H4J580</accession>
<dbReference type="EMBL" id="MF417878">
    <property type="protein sequence ID" value="ASN68608.1"/>
    <property type="molecule type" value="Genomic_DNA"/>
</dbReference>
<protein>
    <submittedName>
        <fullName evidence="3">Putative replication protein</fullName>
    </submittedName>
</protein>
<proteinExistence type="predicted"/>
<dbReference type="EMBL" id="MF417876">
    <property type="protein sequence ID" value="ASN68434.1"/>
    <property type="molecule type" value="Genomic_DNA"/>
</dbReference>
<gene>
    <name evidence="2" type="ORF">3F6_93</name>
    <name evidence="1" type="ORF">3S4_83</name>
    <name evidence="5" type="ORF">7F6_20</name>
    <name evidence="4" type="ORF">8S7_75</name>
    <name evidence="3" type="ORF">9F7_50</name>
</gene>
<evidence type="ECO:0000313" key="2">
    <source>
        <dbReference type="EMBL" id="ASN68434.1"/>
    </source>
</evidence>
<name>A0A2H4J580_9CAUD</name>
<reference evidence="3" key="1">
    <citation type="submission" date="2017-06" db="EMBL/GenBank/DDBJ databases">
        <title>Novel phages from South African skin metaviromes.</title>
        <authorList>
            <person name="van Zyl L.J."/>
            <person name="Abrahams Y."/>
            <person name="Stander E.A."/>
            <person name="Kirby B.M."/>
            <person name="Clavaud C."/>
            <person name="Farcet C."/>
            <person name="Breton L."/>
            <person name="Trindade M.I."/>
        </authorList>
    </citation>
    <scope>NUCLEOTIDE SEQUENCE</scope>
</reference>
<sequence>MMARSRNIKPGFFSNEHLAELDFATRLLFIGLWTEADREGRLEDRPRRLKMALLPADNVDIDRMLDDLDHLGFIKRYTVGDVKAIQVINWSKHQNPHVKEAKSSIPEMPVVDACQGKHEESTVQAPDSHGSFPADSLSLDSGFLIPDSLTPSPAPVDSAELFSRFWKLYPRKVGKDKAEKAWAKLKLTQDLFDTIVSALAKHRLLPSWTKDNGQFIPHASTWLNGKRWEDEVEIPADNVHHLPTSRHHGFADRDYTTGLKKREDGSYAL</sequence>
<evidence type="ECO:0000313" key="5">
    <source>
        <dbReference type="EMBL" id="ASN72121.1"/>
    </source>
</evidence>
<dbReference type="EMBL" id="MF417877">
    <property type="protein sequence ID" value="ASN68487.1"/>
    <property type="molecule type" value="Genomic_DNA"/>
</dbReference>